<dbReference type="PANTHER" id="PTHR11360:SF315">
    <property type="entry name" value="TRANSPORTER MCH2-RELATED"/>
    <property type="match status" value="1"/>
</dbReference>
<dbReference type="PROSITE" id="PS50850">
    <property type="entry name" value="MFS"/>
    <property type="match status" value="1"/>
</dbReference>
<gene>
    <name evidence="6" type="ORF">BJ508DRAFT_418176</name>
</gene>
<accession>A0A3N4HNH6</accession>
<feature type="transmembrane region" description="Helical" evidence="4">
    <location>
        <begin position="207"/>
        <end position="228"/>
    </location>
</feature>
<proteinExistence type="inferred from homology"/>
<dbReference type="GO" id="GO:0022857">
    <property type="term" value="F:transmembrane transporter activity"/>
    <property type="evidence" value="ECO:0007669"/>
    <property type="project" value="InterPro"/>
</dbReference>
<feature type="transmembrane region" description="Helical" evidence="4">
    <location>
        <begin position="341"/>
        <end position="364"/>
    </location>
</feature>
<evidence type="ECO:0000256" key="3">
    <source>
        <dbReference type="SAM" id="MobiDB-lite"/>
    </source>
</evidence>
<protein>
    <submittedName>
        <fullName evidence="6">Major facilitator superfamily protein</fullName>
    </submittedName>
</protein>
<keyword evidence="4" id="KW-1133">Transmembrane helix</keyword>
<evidence type="ECO:0000256" key="1">
    <source>
        <dbReference type="ARBA" id="ARBA00004141"/>
    </source>
</evidence>
<evidence type="ECO:0000256" key="2">
    <source>
        <dbReference type="ARBA" id="ARBA00006727"/>
    </source>
</evidence>
<keyword evidence="7" id="KW-1185">Reference proteome</keyword>
<comment type="subcellular location">
    <subcellularLocation>
        <location evidence="1">Membrane</location>
        <topology evidence="1">Multi-pass membrane protein</topology>
    </subcellularLocation>
</comment>
<dbReference type="InterPro" id="IPR050327">
    <property type="entry name" value="Proton-linked_MCT"/>
</dbReference>
<dbReference type="STRING" id="1160509.A0A3N4HNH6"/>
<dbReference type="SUPFAM" id="SSF103473">
    <property type="entry name" value="MFS general substrate transporter"/>
    <property type="match status" value="1"/>
</dbReference>
<feature type="domain" description="Major facilitator superfamily (MFS) profile" evidence="5">
    <location>
        <begin position="250"/>
        <end position="448"/>
    </location>
</feature>
<evidence type="ECO:0000259" key="5">
    <source>
        <dbReference type="PROSITE" id="PS50850"/>
    </source>
</evidence>
<dbReference type="Proteomes" id="UP000275078">
    <property type="component" value="Unassembled WGS sequence"/>
</dbReference>
<evidence type="ECO:0000313" key="7">
    <source>
        <dbReference type="Proteomes" id="UP000275078"/>
    </source>
</evidence>
<dbReference type="EMBL" id="ML119765">
    <property type="protein sequence ID" value="RPA75383.1"/>
    <property type="molecule type" value="Genomic_DNA"/>
</dbReference>
<dbReference type="Pfam" id="PF07690">
    <property type="entry name" value="MFS_1"/>
    <property type="match status" value="1"/>
</dbReference>
<organism evidence="6 7">
    <name type="scientific">Ascobolus immersus RN42</name>
    <dbReference type="NCBI Taxonomy" id="1160509"/>
    <lineage>
        <taxon>Eukaryota</taxon>
        <taxon>Fungi</taxon>
        <taxon>Dikarya</taxon>
        <taxon>Ascomycota</taxon>
        <taxon>Pezizomycotina</taxon>
        <taxon>Pezizomycetes</taxon>
        <taxon>Pezizales</taxon>
        <taxon>Ascobolaceae</taxon>
        <taxon>Ascobolus</taxon>
    </lineage>
</organism>
<feature type="region of interest" description="Disordered" evidence="3">
    <location>
        <begin position="1"/>
        <end position="38"/>
    </location>
</feature>
<feature type="compositionally biased region" description="Low complexity" evidence="3">
    <location>
        <begin position="27"/>
        <end position="38"/>
    </location>
</feature>
<reference evidence="6 7" key="1">
    <citation type="journal article" date="2018" name="Nat. Ecol. Evol.">
        <title>Pezizomycetes genomes reveal the molecular basis of ectomycorrhizal truffle lifestyle.</title>
        <authorList>
            <person name="Murat C."/>
            <person name="Payen T."/>
            <person name="Noel B."/>
            <person name="Kuo A."/>
            <person name="Morin E."/>
            <person name="Chen J."/>
            <person name="Kohler A."/>
            <person name="Krizsan K."/>
            <person name="Balestrini R."/>
            <person name="Da Silva C."/>
            <person name="Montanini B."/>
            <person name="Hainaut M."/>
            <person name="Levati E."/>
            <person name="Barry K.W."/>
            <person name="Belfiori B."/>
            <person name="Cichocki N."/>
            <person name="Clum A."/>
            <person name="Dockter R.B."/>
            <person name="Fauchery L."/>
            <person name="Guy J."/>
            <person name="Iotti M."/>
            <person name="Le Tacon F."/>
            <person name="Lindquist E.A."/>
            <person name="Lipzen A."/>
            <person name="Malagnac F."/>
            <person name="Mello A."/>
            <person name="Molinier V."/>
            <person name="Miyauchi S."/>
            <person name="Poulain J."/>
            <person name="Riccioni C."/>
            <person name="Rubini A."/>
            <person name="Sitrit Y."/>
            <person name="Splivallo R."/>
            <person name="Traeger S."/>
            <person name="Wang M."/>
            <person name="Zifcakova L."/>
            <person name="Wipf D."/>
            <person name="Zambonelli A."/>
            <person name="Paolocci F."/>
            <person name="Nowrousian M."/>
            <person name="Ottonello S."/>
            <person name="Baldrian P."/>
            <person name="Spatafora J.W."/>
            <person name="Henrissat B."/>
            <person name="Nagy L.G."/>
            <person name="Aury J.M."/>
            <person name="Wincker P."/>
            <person name="Grigoriev I.V."/>
            <person name="Bonfante P."/>
            <person name="Martin F.M."/>
        </authorList>
    </citation>
    <scope>NUCLEOTIDE SEQUENCE [LARGE SCALE GENOMIC DNA]</scope>
    <source>
        <strain evidence="6 7">RN42</strain>
    </source>
</reference>
<comment type="similarity">
    <text evidence="2">Belongs to the major facilitator superfamily. Monocarboxylate porter (TC 2.A.1.13) family.</text>
</comment>
<feature type="transmembrane region" description="Helical" evidence="4">
    <location>
        <begin position="89"/>
        <end position="107"/>
    </location>
</feature>
<dbReference type="InterPro" id="IPR020846">
    <property type="entry name" value="MFS_dom"/>
</dbReference>
<dbReference type="OrthoDB" id="2213137at2759"/>
<feature type="transmembrane region" description="Helical" evidence="4">
    <location>
        <begin position="284"/>
        <end position="304"/>
    </location>
</feature>
<sequence length="448" mass="48589">MDTKADSKEGTYPNALTGENVAEDSESPSSSASSESDLAAPPDGGYGWVVVGACATLNGFTWGVNASYGVYLAHYLQSDQFPEATPTDYAFIGGLNFSIAMLVAPLVTPTAREIGPRKTMFIGVAIQTLGWILASFCKRIWQLYLTQGILIGLGLGFIFIPSIAVMSQWFSKKRSLANGISAAGSGLGGLIWSFLTRAVIDKLGIEWTLRITGIVVCVVNCIATSLMRHRNHLIKPTQNGFDWRLLIRFDMMLLLSWAFILNFGYVTILFSIPDYCTSVGMTKSQASTALAILNLGTALGRPLIGVISDRLGRFEVAEVCTMLVAALSLAMWIPANGFAVTLVYCLLIGAVLGIFWVSVAPLSIEVVGLKELPSALSLSWLAIVLPCTFGEVIALHIRRPENQHPYLYAQLFAALSYLVAGVFLDLLRRVVRKRQREEKEAEAIASSS</sequence>
<dbReference type="AlphaFoldDB" id="A0A3N4HNH6"/>
<feature type="transmembrane region" description="Helical" evidence="4">
    <location>
        <begin position="142"/>
        <end position="164"/>
    </location>
</feature>
<dbReference type="CDD" id="cd17352">
    <property type="entry name" value="MFS_MCT_SLC16"/>
    <property type="match status" value="1"/>
</dbReference>
<dbReference type="PANTHER" id="PTHR11360">
    <property type="entry name" value="MONOCARBOXYLATE TRANSPORTER"/>
    <property type="match status" value="1"/>
</dbReference>
<feature type="transmembrane region" description="Helical" evidence="4">
    <location>
        <begin position="316"/>
        <end position="335"/>
    </location>
</feature>
<dbReference type="InterPro" id="IPR011701">
    <property type="entry name" value="MFS"/>
</dbReference>
<feature type="transmembrane region" description="Helical" evidence="4">
    <location>
        <begin position="376"/>
        <end position="395"/>
    </location>
</feature>
<dbReference type="GO" id="GO:0016020">
    <property type="term" value="C:membrane"/>
    <property type="evidence" value="ECO:0007669"/>
    <property type="project" value="UniProtKB-SubCell"/>
</dbReference>
<feature type="transmembrane region" description="Helical" evidence="4">
    <location>
        <begin position="176"/>
        <end position="195"/>
    </location>
</feature>
<feature type="transmembrane region" description="Helical" evidence="4">
    <location>
        <begin position="249"/>
        <end position="272"/>
    </location>
</feature>
<dbReference type="Gene3D" id="1.20.1250.20">
    <property type="entry name" value="MFS general substrate transporter like domains"/>
    <property type="match status" value="2"/>
</dbReference>
<keyword evidence="4" id="KW-0812">Transmembrane</keyword>
<evidence type="ECO:0000313" key="6">
    <source>
        <dbReference type="EMBL" id="RPA75383.1"/>
    </source>
</evidence>
<dbReference type="InterPro" id="IPR036259">
    <property type="entry name" value="MFS_trans_sf"/>
</dbReference>
<feature type="transmembrane region" description="Helical" evidence="4">
    <location>
        <begin position="407"/>
        <end position="427"/>
    </location>
</feature>
<evidence type="ECO:0000256" key="4">
    <source>
        <dbReference type="SAM" id="Phobius"/>
    </source>
</evidence>
<name>A0A3N4HNH6_ASCIM</name>
<keyword evidence="4" id="KW-0472">Membrane</keyword>